<dbReference type="PANTHER" id="PTHR11036:SF12">
    <property type="entry name" value="SEMAPHORIN-6A"/>
    <property type="match status" value="1"/>
</dbReference>
<feature type="compositionally biased region" description="Low complexity" evidence="6">
    <location>
        <begin position="731"/>
        <end position="755"/>
    </location>
</feature>
<evidence type="ECO:0000256" key="1">
    <source>
        <dbReference type="ARBA" id="ARBA00004370"/>
    </source>
</evidence>
<comment type="subcellular location">
    <subcellularLocation>
        <location evidence="1">Membrane</location>
    </subcellularLocation>
</comment>
<dbReference type="GO" id="GO:0045499">
    <property type="term" value="F:chemorepellent activity"/>
    <property type="evidence" value="ECO:0007669"/>
    <property type="project" value="TreeGrafter"/>
</dbReference>
<comment type="caution">
    <text evidence="5">Lacks conserved residue(s) required for the propagation of feature annotation.</text>
</comment>
<keyword evidence="2" id="KW-0472">Membrane</keyword>
<dbReference type="PROSITE" id="PS51004">
    <property type="entry name" value="SEMA"/>
    <property type="match status" value="1"/>
</dbReference>
<evidence type="ECO:0000256" key="2">
    <source>
        <dbReference type="ARBA" id="ARBA00023136"/>
    </source>
</evidence>
<dbReference type="InterPro" id="IPR015943">
    <property type="entry name" value="WD40/YVTN_repeat-like_dom_sf"/>
</dbReference>
<organism evidence="8 9">
    <name type="scientific">Eptatretus burgeri</name>
    <name type="common">Inshore hagfish</name>
    <dbReference type="NCBI Taxonomy" id="7764"/>
    <lineage>
        <taxon>Eukaryota</taxon>
        <taxon>Metazoa</taxon>
        <taxon>Chordata</taxon>
        <taxon>Craniata</taxon>
        <taxon>Vertebrata</taxon>
        <taxon>Cyclostomata</taxon>
        <taxon>Myxini</taxon>
        <taxon>Myxiniformes</taxon>
        <taxon>Myxinidae</taxon>
        <taxon>Eptatretinae</taxon>
        <taxon>Eptatretus</taxon>
    </lineage>
</organism>
<dbReference type="AlphaFoldDB" id="A0A8C4R012"/>
<proteinExistence type="predicted"/>
<dbReference type="Proteomes" id="UP000694388">
    <property type="component" value="Unplaced"/>
</dbReference>
<sequence length="859" mass="93865">YAVDLRLSMSTEIPFEKVSIMTLDDCFNFIKILLKMRDDALFVCGTNAHNPVCRMYKLPSLEFTGEEVSGTAKCPYDARHTAAAVYAGGKLYSATVTDFLAVDTVIYQSMGDSYPLRTVRLDSKWLKEPVFIDALEYGEFVYFFFREIAAEFGNLGKLMVSRVARVCKNDAGGSQRVLERHWTSFVKTRLNCSVPGKLGEPHFYFNELQAVSGVVRISDRDMVVAVFTTPPNSIFGSAVCAFHMEEIDRALDGRLQEQRTPDSYWTLVPEDNIPQPRPGTCARRGSAQQYQSSVNFPDPALAFIKTHTQAASAVPSTSHRPWLVHSSSRYFSDRLLKISIDPVAGPWGNRSVLYLGSEHGLLLKVLVRPGLPGLVLEEIHVYNPHICGESGSRDVRGLQIDASRHTIYVAFAHCLLRLPLSRCERHGYCQSSCLASRDPYCGWKGGACVQLSTQSRYHLQQELPFFVLDILRCDEARSGSSCARPASGCTFCRLHLVGLYPRSSFGMPRDCLLLPTMSQDACRPPAKGCTDTSSCRWKLGRSYTPVVAPDQGHLFVPLVAGGKAMLARGARPDQGPDLTALPTPDSTPVLQQKGHMISIRGDWGKPHGLAQSTARDYFTPPLAEAHGSGSRGCLCVSPAQPLPGASIPLRLLLLEGRTADNSTQGEGTLSEFLRKLQETGSSSQTLLSEVPPSFHTSHGNTPILGSENYSKPPKVPNRDASLHLNSPSTFLTSPPVSIPSSLTSPPTSLTSPSLSPHLWMDEHISQGADLNTCQSLSTLPPNNQPPPVPPHARSASYSKVRGSGELGQRSGRAGSGNMSRSQSQGQQQRSFPSTNPGFPTKPIHLPPQTYISPKDTSTH</sequence>
<dbReference type="GeneTree" id="ENSGT00940000156565"/>
<protein>
    <submittedName>
        <fullName evidence="8">Semaphorin 6A</fullName>
    </submittedName>
</protein>
<feature type="compositionally biased region" description="Low complexity" evidence="6">
    <location>
        <begin position="815"/>
        <end position="830"/>
    </location>
</feature>
<evidence type="ECO:0000256" key="6">
    <source>
        <dbReference type="SAM" id="MobiDB-lite"/>
    </source>
</evidence>
<dbReference type="InterPro" id="IPR027231">
    <property type="entry name" value="Semaphorin"/>
</dbReference>
<dbReference type="Gene3D" id="3.30.1680.10">
    <property type="entry name" value="ligand-binding face of the semaphorins, domain 2"/>
    <property type="match status" value="1"/>
</dbReference>
<keyword evidence="3" id="KW-1015">Disulfide bond</keyword>
<feature type="compositionally biased region" description="Polar residues" evidence="6">
    <location>
        <begin position="849"/>
        <end position="859"/>
    </location>
</feature>
<accession>A0A8C4R012</accession>
<evidence type="ECO:0000259" key="7">
    <source>
        <dbReference type="PROSITE" id="PS51004"/>
    </source>
</evidence>
<dbReference type="GO" id="GO:2001224">
    <property type="term" value="P:positive regulation of neuron migration"/>
    <property type="evidence" value="ECO:0007669"/>
    <property type="project" value="TreeGrafter"/>
</dbReference>
<name>A0A8C4R012_EPTBU</name>
<dbReference type="SUPFAM" id="SSF103575">
    <property type="entry name" value="Plexin repeat"/>
    <property type="match status" value="1"/>
</dbReference>
<dbReference type="InterPro" id="IPR036352">
    <property type="entry name" value="Semap_dom_sf"/>
</dbReference>
<dbReference type="SUPFAM" id="SSF101912">
    <property type="entry name" value="Sema domain"/>
    <property type="match status" value="1"/>
</dbReference>
<dbReference type="InterPro" id="IPR002165">
    <property type="entry name" value="Plexin_repeat"/>
</dbReference>
<keyword evidence="9" id="KW-1185">Reference proteome</keyword>
<dbReference type="GO" id="GO:0005886">
    <property type="term" value="C:plasma membrane"/>
    <property type="evidence" value="ECO:0007669"/>
    <property type="project" value="TreeGrafter"/>
</dbReference>
<dbReference type="Pfam" id="PF01437">
    <property type="entry name" value="PSI"/>
    <property type="match status" value="1"/>
</dbReference>
<dbReference type="PANTHER" id="PTHR11036">
    <property type="entry name" value="SEMAPHORIN"/>
    <property type="match status" value="1"/>
</dbReference>
<reference evidence="8" key="1">
    <citation type="submission" date="2025-08" db="UniProtKB">
        <authorList>
            <consortium name="Ensembl"/>
        </authorList>
    </citation>
    <scope>IDENTIFICATION</scope>
</reference>
<evidence type="ECO:0000313" key="8">
    <source>
        <dbReference type="Ensembl" id="ENSEBUP00000023139.1"/>
    </source>
</evidence>
<evidence type="ECO:0000313" key="9">
    <source>
        <dbReference type="Proteomes" id="UP000694388"/>
    </source>
</evidence>
<dbReference type="GO" id="GO:0071526">
    <property type="term" value="P:semaphorin-plexin signaling pathway"/>
    <property type="evidence" value="ECO:0007669"/>
    <property type="project" value="TreeGrafter"/>
</dbReference>
<feature type="region of interest" description="Disordered" evidence="6">
    <location>
        <begin position="772"/>
        <end position="859"/>
    </location>
</feature>
<reference evidence="8" key="2">
    <citation type="submission" date="2025-09" db="UniProtKB">
        <authorList>
            <consortium name="Ensembl"/>
        </authorList>
    </citation>
    <scope>IDENTIFICATION</scope>
</reference>
<dbReference type="Gene3D" id="2.130.10.10">
    <property type="entry name" value="YVTN repeat-like/Quinoprotein amine dehydrogenase"/>
    <property type="match status" value="1"/>
</dbReference>
<dbReference type="Pfam" id="PF01403">
    <property type="entry name" value="Sema"/>
    <property type="match status" value="1"/>
</dbReference>
<dbReference type="InterPro" id="IPR001627">
    <property type="entry name" value="Semap_dom"/>
</dbReference>
<evidence type="ECO:0000256" key="5">
    <source>
        <dbReference type="PROSITE-ProRule" id="PRU00352"/>
    </source>
</evidence>
<feature type="region of interest" description="Disordered" evidence="6">
    <location>
        <begin position="683"/>
        <end position="755"/>
    </location>
</feature>
<dbReference type="Ensembl" id="ENSEBUT00000023715.1">
    <property type="protein sequence ID" value="ENSEBUP00000023139.1"/>
    <property type="gene ID" value="ENSEBUG00000014247.1"/>
</dbReference>
<dbReference type="SMART" id="SM00630">
    <property type="entry name" value="Sema"/>
    <property type="match status" value="1"/>
</dbReference>
<evidence type="ECO:0000256" key="3">
    <source>
        <dbReference type="ARBA" id="ARBA00023157"/>
    </source>
</evidence>
<dbReference type="GO" id="GO:0030215">
    <property type="term" value="F:semaphorin receptor binding"/>
    <property type="evidence" value="ECO:0007669"/>
    <property type="project" value="InterPro"/>
</dbReference>
<feature type="domain" description="Sema" evidence="7">
    <location>
        <begin position="1"/>
        <end position="420"/>
    </location>
</feature>
<evidence type="ECO:0000256" key="4">
    <source>
        <dbReference type="ARBA" id="ARBA00023180"/>
    </source>
</evidence>
<dbReference type="GO" id="GO:0001755">
    <property type="term" value="P:neural crest cell migration"/>
    <property type="evidence" value="ECO:0007669"/>
    <property type="project" value="TreeGrafter"/>
</dbReference>
<dbReference type="GO" id="GO:0007411">
    <property type="term" value="P:axon guidance"/>
    <property type="evidence" value="ECO:0007669"/>
    <property type="project" value="TreeGrafter"/>
</dbReference>
<keyword evidence="4" id="KW-0325">Glycoprotein</keyword>